<dbReference type="Pfam" id="PF07165">
    <property type="entry name" value="DUF1397"/>
    <property type="match status" value="1"/>
</dbReference>
<dbReference type="AlphaFoldDB" id="A0A9P0DJY0"/>
<dbReference type="Proteomes" id="UP001153737">
    <property type="component" value="Chromosome 14"/>
</dbReference>
<sequence>MSLVSIFYVMSPSNKQTYFLIQLIILMPRFRSNRRLVSTKSSYSDIKFSLTMTVLRQVLIFFTLGFTLCECSDENVPLLPVDLHDPVVDVMDYIKDKCAQKGQTNIVEDMKTESKKSVSCIRKYVNGSLAVQDDLRKALLANDIDGFFMKYCGVWPEIHVCFQNTINLIKSCLNDTEKQQIDESLEVMDSMQSFICADNASEMTNFYRVGGVEKFQDNWVDIKKCVSSRGRKTIIFDSDRCDYVEWFRVCTTEGMKKSINSTAPAETMNEMFVTIEEKYCPTSGSSTLSNSIPLIGLIILSLLRFTNTMESYMIQV</sequence>
<name>A0A9P0DJY0_PHACE</name>
<organism evidence="1 2">
    <name type="scientific">Phaedon cochleariae</name>
    <name type="common">Mustard beetle</name>
    <dbReference type="NCBI Taxonomy" id="80249"/>
    <lineage>
        <taxon>Eukaryota</taxon>
        <taxon>Metazoa</taxon>
        <taxon>Ecdysozoa</taxon>
        <taxon>Arthropoda</taxon>
        <taxon>Hexapoda</taxon>
        <taxon>Insecta</taxon>
        <taxon>Pterygota</taxon>
        <taxon>Neoptera</taxon>
        <taxon>Endopterygota</taxon>
        <taxon>Coleoptera</taxon>
        <taxon>Polyphaga</taxon>
        <taxon>Cucujiformia</taxon>
        <taxon>Chrysomeloidea</taxon>
        <taxon>Chrysomelidae</taxon>
        <taxon>Chrysomelinae</taxon>
        <taxon>Chrysomelini</taxon>
        <taxon>Phaedon</taxon>
    </lineage>
</organism>
<dbReference type="InterPro" id="IPR009832">
    <property type="entry name" value="DUF1397"/>
</dbReference>
<keyword evidence="2" id="KW-1185">Reference proteome</keyword>
<gene>
    <name evidence="1" type="ORF">PHAECO_LOCUS4068</name>
</gene>
<dbReference type="PANTHER" id="PTHR20997:SF2">
    <property type="entry name" value="EG:BACR42I17.2 PROTEIN-RELATED"/>
    <property type="match status" value="1"/>
</dbReference>
<dbReference type="PANTHER" id="PTHR20997">
    <property type="entry name" value="EG:BACR42I17.2 PROTEIN-RELATED"/>
    <property type="match status" value="1"/>
</dbReference>
<dbReference type="EMBL" id="OU896720">
    <property type="protein sequence ID" value="CAH1153238.1"/>
    <property type="molecule type" value="Genomic_DNA"/>
</dbReference>
<reference evidence="1" key="1">
    <citation type="submission" date="2022-01" db="EMBL/GenBank/DDBJ databases">
        <authorList>
            <person name="King R."/>
        </authorList>
    </citation>
    <scope>NUCLEOTIDE SEQUENCE</scope>
</reference>
<evidence type="ECO:0000313" key="1">
    <source>
        <dbReference type="EMBL" id="CAH1153238.1"/>
    </source>
</evidence>
<reference evidence="1" key="2">
    <citation type="submission" date="2022-10" db="EMBL/GenBank/DDBJ databases">
        <authorList>
            <consortium name="ENA_rothamsted_submissions"/>
            <consortium name="culmorum"/>
            <person name="King R."/>
        </authorList>
    </citation>
    <scope>NUCLEOTIDE SEQUENCE</scope>
</reference>
<protein>
    <submittedName>
        <fullName evidence="1">Uncharacterized protein</fullName>
    </submittedName>
</protein>
<accession>A0A9P0DJY0</accession>
<evidence type="ECO:0000313" key="2">
    <source>
        <dbReference type="Proteomes" id="UP001153737"/>
    </source>
</evidence>
<proteinExistence type="predicted"/>
<dbReference type="OrthoDB" id="10458342at2759"/>